<evidence type="ECO:0000256" key="2">
    <source>
        <dbReference type="SAM" id="MobiDB-lite"/>
    </source>
</evidence>
<evidence type="ECO:0000313" key="4">
    <source>
        <dbReference type="Proteomes" id="UP000041254"/>
    </source>
</evidence>
<gene>
    <name evidence="3" type="ORF">Vbra_18916</name>
</gene>
<keyword evidence="1" id="KW-0175">Coiled coil</keyword>
<accession>A0A0G4GWE8</accession>
<protein>
    <submittedName>
        <fullName evidence="3">Uncharacterized protein</fullName>
    </submittedName>
</protein>
<feature type="coiled-coil region" evidence="1">
    <location>
        <begin position="290"/>
        <end position="317"/>
    </location>
</feature>
<name>A0A0G4GWE8_VITBC</name>
<dbReference type="InParanoid" id="A0A0G4GWE8"/>
<dbReference type="EMBL" id="CDMY01000850">
    <property type="protein sequence ID" value="CEM35333.1"/>
    <property type="molecule type" value="Genomic_DNA"/>
</dbReference>
<dbReference type="VEuPathDB" id="CryptoDB:Vbra_18916"/>
<feature type="compositionally biased region" description="Basic and acidic residues" evidence="2">
    <location>
        <begin position="113"/>
        <end position="127"/>
    </location>
</feature>
<feature type="region of interest" description="Disordered" evidence="2">
    <location>
        <begin position="68"/>
        <end position="157"/>
    </location>
</feature>
<evidence type="ECO:0000313" key="3">
    <source>
        <dbReference type="EMBL" id="CEM35333.1"/>
    </source>
</evidence>
<proteinExistence type="predicted"/>
<dbReference type="Proteomes" id="UP000041254">
    <property type="component" value="Unassembled WGS sequence"/>
</dbReference>
<feature type="region of interest" description="Disordered" evidence="2">
    <location>
        <begin position="1"/>
        <end position="33"/>
    </location>
</feature>
<organism evidence="3 4">
    <name type="scientific">Vitrella brassicaformis (strain CCMP3155)</name>
    <dbReference type="NCBI Taxonomy" id="1169540"/>
    <lineage>
        <taxon>Eukaryota</taxon>
        <taxon>Sar</taxon>
        <taxon>Alveolata</taxon>
        <taxon>Colpodellida</taxon>
        <taxon>Vitrellaceae</taxon>
        <taxon>Vitrella</taxon>
    </lineage>
</organism>
<evidence type="ECO:0000256" key="1">
    <source>
        <dbReference type="SAM" id="Coils"/>
    </source>
</evidence>
<keyword evidence="4" id="KW-1185">Reference proteome</keyword>
<dbReference type="AlphaFoldDB" id="A0A0G4GWE8"/>
<sequence length="317" mass="34965">MASKRRLDLPDGPQPASRFRYAGPNDPLAPPCSADFTYAFDLAIANVLCKVKPGDDIEVKWYIAKDGENETQQSASTAAPSASPPAPAPMHDGSSEESSTAAATTTNVSPTESKAEGGTDDKEGGDNRDEEEEEAGQPVWFRATVEGPDGEKRDPSGRRLWKLCYAPLVEFSGETASVSFITRHLLFDPRHSGLLSWRREGEDYEDEEEEHELSEQDSTLEFIEGLKAQEACQLINPEEMAGSVLEGDLGDQLRGLPMTQQIQVVDHIKSITKRFKERLRDLVATKGAEYVLTAGDVQSLERELREARQRLRQGNQS</sequence>
<reference evidence="3 4" key="1">
    <citation type="submission" date="2014-11" db="EMBL/GenBank/DDBJ databases">
        <authorList>
            <person name="Zhu J."/>
            <person name="Qi W."/>
            <person name="Song R."/>
        </authorList>
    </citation>
    <scope>NUCLEOTIDE SEQUENCE [LARGE SCALE GENOMIC DNA]</scope>
</reference>
<feature type="compositionally biased region" description="Low complexity" evidence="2">
    <location>
        <begin position="96"/>
        <end position="106"/>
    </location>
</feature>